<feature type="transmembrane region" description="Helical" evidence="1">
    <location>
        <begin position="74"/>
        <end position="94"/>
    </location>
</feature>
<dbReference type="Proteomes" id="UP000178198">
    <property type="component" value="Chromosome"/>
</dbReference>
<feature type="transmembrane region" description="Helical" evidence="1">
    <location>
        <begin position="216"/>
        <end position="233"/>
    </location>
</feature>
<evidence type="ECO:0000313" key="2">
    <source>
        <dbReference type="EMBL" id="AOZ98859.1"/>
    </source>
</evidence>
<dbReference type="KEGG" id="fcm:BIW12_05100"/>
<name>A0A1D9P8H8_9FLAO</name>
<dbReference type="RefSeq" id="WP_071184107.1">
    <property type="nucleotide sequence ID" value="NZ_CP017774.1"/>
</dbReference>
<sequence>MGEFITTLNNQKTSVSTKLQLVYACCFPFFTILALGIDSVSFTNQYFDGRQITNVLAVLYFLGFYSVSNLTLRRLMLVMLGLSYIGELIFCKLLGMYEYRTPMIPLYVPFGHAVVYASGYVYAHAVWSLEKELHLRKYFLWFFALLFLGVGLFLKDFFSMMFGLLFFVLLKRKRWQNLYCFIALCVVFIELVGTYFKCWTWVPDIFGCIPTSNPPMGAVFFYAGGDVLLAKIVKTWENKKVK</sequence>
<protein>
    <submittedName>
        <fullName evidence="2">Uncharacterized protein</fullName>
    </submittedName>
</protein>
<feature type="transmembrane region" description="Helical" evidence="1">
    <location>
        <begin position="139"/>
        <end position="170"/>
    </location>
</feature>
<accession>A0A1D9P8H8</accession>
<proteinExistence type="predicted"/>
<reference evidence="2 3" key="1">
    <citation type="submission" date="2016-10" db="EMBL/GenBank/DDBJ databases">
        <title>Complete Genome Sequence of Flavobacterium sp. PK15.</title>
        <authorList>
            <person name="Ekwe A."/>
            <person name="Kim S.B."/>
        </authorList>
    </citation>
    <scope>NUCLEOTIDE SEQUENCE [LARGE SCALE GENOMIC DNA]</scope>
    <source>
        <strain evidence="2 3">PK15</strain>
    </source>
</reference>
<keyword evidence="1" id="KW-1133">Transmembrane helix</keyword>
<dbReference type="STRING" id="1306519.BIW12_05100"/>
<feature type="transmembrane region" description="Helical" evidence="1">
    <location>
        <begin position="177"/>
        <end position="196"/>
    </location>
</feature>
<evidence type="ECO:0000313" key="3">
    <source>
        <dbReference type="Proteomes" id="UP000178198"/>
    </source>
</evidence>
<keyword evidence="1" id="KW-0472">Membrane</keyword>
<dbReference type="AlphaFoldDB" id="A0A1D9P8H8"/>
<organism evidence="2 3">
    <name type="scientific">Flavobacterium commune</name>
    <dbReference type="NCBI Taxonomy" id="1306519"/>
    <lineage>
        <taxon>Bacteria</taxon>
        <taxon>Pseudomonadati</taxon>
        <taxon>Bacteroidota</taxon>
        <taxon>Flavobacteriia</taxon>
        <taxon>Flavobacteriales</taxon>
        <taxon>Flavobacteriaceae</taxon>
        <taxon>Flavobacterium</taxon>
    </lineage>
</organism>
<keyword evidence="1" id="KW-0812">Transmembrane</keyword>
<dbReference type="EMBL" id="CP017774">
    <property type="protein sequence ID" value="AOZ98859.1"/>
    <property type="molecule type" value="Genomic_DNA"/>
</dbReference>
<evidence type="ECO:0000256" key="1">
    <source>
        <dbReference type="SAM" id="Phobius"/>
    </source>
</evidence>
<keyword evidence="3" id="KW-1185">Reference proteome</keyword>
<dbReference type="OrthoDB" id="977790at2"/>
<feature type="transmembrane region" description="Helical" evidence="1">
    <location>
        <begin position="106"/>
        <end position="127"/>
    </location>
</feature>
<feature type="transmembrane region" description="Helical" evidence="1">
    <location>
        <begin position="20"/>
        <end position="40"/>
    </location>
</feature>
<gene>
    <name evidence="2" type="ORF">BIW12_05100</name>
</gene>